<accession>A0ACB0ZRK8</accession>
<sequence>MFDSSDESRDEEISLAEARRPYQINLNSDTELIRNNTSKCCGRRNKRKSVIILILFLNTVEPLYVMYPQYKIHLYLMNAILILVGPLCGEVFEHYLYLRYTSI</sequence>
<dbReference type="Proteomes" id="UP001497535">
    <property type="component" value="Unassembled WGS sequence"/>
</dbReference>
<gene>
    <name evidence="1" type="ORF">MENTE1834_LOCUS27814</name>
</gene>
<evidence type="ECO:0000313" key="2">
    <source>
        <dbReference type="Proteomes" id="UP001497535"/>
    </source>
</evidence>
<name>A0ACB0ZRK8_MELEN</name>
<reference evidence="1" key="1">
    <citation type="submission" date="2023-11" db="EMBL/GenBank/DDBJ databases">
        <authorList>
            <person name="Poullet M."/>
        </authorList>
    </citation>
    <scope>NUCLEOTIDE SEQUENCE</scope>
    <source>
        <strain evidence="1">E1834</strain>
    </source>
</reference>
<dbReference type="EMBL" id="CAVMJV010000042">
    <property type="protein sequence ID" value="CAK5080635.1"/>
    <property type="molecule type" value="Genomic_DNA"/>
</dbReference>
<comment type="caution">
    <text evidence="1">The sequence shown here is derived from an EMBL/GenBank/DDBJ whole genome shotgun (WGS) entry which is preliminary data.</text>
</comment>
<organism evidence="1 2">
    <name type="scientific">Meloidogyne enterolobii</name>
    <name type="common">Root-knot nematode worm</name>
    <name type="synonym">Meloidogyne mayaguensis</name>
    <dbReference type="NCBI Taxonomy" id="390850"/>
    <lineage>
        <taxon>Eukaryota</taxon>
        <taxon>Metazoa</taxon>
        <taxon>Ecdysozoa</taxon>
        <taxon>Nematoda</taxon>
        <taxon>Chromadorea</taxon>
        <taxon>Rhabditida</taxon>
        <taxon>Tylenchina</taxon>
        <taxon>Tylenchomorpha</taxon>
        <taxon>Tylenchoidea</taxon>
        <taxon>Meloidogynidae</taxon>
        <taxon>Meloidogyninae</taxon>
        <taxon>Meloidogyne</taxon>
    </lineage>
</organism>
<keyword evidence="2" id="KW-1185">Reference proteome</keyword>
<protein>
    <submittedName>
        <fullName evidence="1">Uncharacterized protein</fullName>
    </submittedName>
</protein>
<proteinExistence type="predicted"/>
<evidence type="ECO:0000313" key="1">
    <source>
        <dbReference type="EMBL" id="CAK5080635.1"/>
    </source>
</evidence>